<organism evidence="1 2">
    <name type="scientific">Hominisplanchenecus faecis</name>
    <dbReference type="NCBI Taxonomy" id="2885351"/>
    <lineage>
        <taxon>Bacteria</taxon>
        <taxon>Bacillati</taxon>
        <taxon>Bacillota</taxon>
        <taxon>Clostridia</taxon>
        <taxon>Lachnospirales</taxon>
        <taxon>Lachnospiraceae</taxon>
        <taxon>Hominisplanchenecus</taxon>
    </lineage>
</organism>
<accession>A0ABS8EUE0</accession>
<dbReference type="EMBL" id="JAJEQE010000014">
    <property type="protein sequence ID" value="MCC2148810.1"/>
    <property type="molecule type" value="Genomic_DNA"/>
</dbReference>
<evidence type="ECO:0000313" key="1">
    <source>
        <dbReference type="EMBL" id="MCC2148810.1"/>
    </source>
</evidence>
<name>A0ABS8EUE0_9FIRM</name>
<evidence type="ECO:0000313" key="2">
    <source>
        <dbReference type="Proteomes" id="UP001299235"/>
    </source>
</evidence>
<proteinExistence type="predicted"/>
<dbReference type="RefSeq" id="WP_248835119.1">
    <property type="nucleotide sequence ID" value="NZ_JAJEQE010000014.1"/>
</dbReference>
<dbReference type="Proteomes" id="UP001299235">
    <property type="component" value="Unassembled WGS sequence"/>
</dbReference>
<protein>
    <submittedName>
        <fullName evidence="1">Uncharacterized protein</fullName>
    </submittedName>
</protein>
<dbReference type="InterPro" id="IPR058108">
    <property type="entry name" value="CptIN-like"/>
</dbReference>
<gene>
    <name evidence="1" type="ORF">LKD42_06030</name>
</gene>
<dbReference type="Gene3D" id="3.10.129.130">
    <property type="match status" value="1"/>
</dbReference>
<keyword evidence="2" id="KW-1185">Reference proteome</keyword>
<dbReference type="InterPro" id="IPR053735">
    <property type="entry name" value="Type_III_TA_endoRNase"/>
</dbReference>
<dbReference type="NCBIfam" id="NF047359">
    <property type="entry name" value="CptIN"/>
    <property type="match status" value="1"/>
</dbReference>
<reference evidence="1 2" key="1">
    <citation type="submission" date="2021-10" db="EMBL/GenBank/DDBJ databases">
        <title>Anaerobic single-cell dispensing facilitates the cultivation of human gut bacteria.</title>
        <authorList>
            <person name="Afrizal A."/>
        </authorList>
    </citation>
    <scope>NUCLEOTIDE SEQUENCE [LARGE SCALE GENOMIC DNA]</scope>
    <source>
        <strain evidence="1 2">CLA-AA-H246</strain>
    </source>
</reference>
<comment type="caution">
    <text evidence="1">The sequence shown here is derived from an EMBL/GenBank/DDBJ whole genome shotgun (WGS) entry which is preliminary data.</text>
</comment>
<dbReference type="CDD" id="cd17492">
    <property type="entry name" value="toxin_CptN"/>
    <property type="match status" value="1"/>
</dbReference>
<sequence length="154" mass="18640">MKKSGFYIIKEQFFEDMNEPYLKGNKKENRPHYYCFEDENTGIYWMIPLSSKIEKYRKIMEKREAKGKTCDILHILRLDDKSESVFLIQDMFPITEQYIEREYKIANNHLMLTSEQNVKVIERKAKKVRGMLKRRVKFMTTQPDVARMLDKLKK</sequence>